<protein>
    <submittedName>
        <fullName evidence="1">Uncharacterized protein</fullName>
    </submittedName>
</protein>
<reference evidence="1" key="1">
    <citation type="submission" date="2014-11" db="EMBL/GenBank/DDBJ databases">
        <authorList>
            <person name="Amaro Gonzalez C."/>
        </authorList>
    </citation>
    <scope>NUCLEOTIDE SEQUENCE</scope>
</reference>
<accession>A0A0E9Q8J2</accession>
<dbReference type="EMBL" id="GBXM01095513">
    <property type="protein sequence ID" value="JAH13064.1"/>
    <property type="molecule type" value="Transcribed_RNA"/>
</dbReference>
<organism evidence="1">
    <name type="scientific">Anguilla anguilla</name>
    <name type="common">European freshwater eel</name>
    <name type="synonym">Muraena anguilla</name>
    <dbReference type="NCBI Taxonomy" id="7936"/>
    <lineage>
        <taxon>Eukaryota</taxon>
        <taxon>Metazoa</taxon>
        <taxon>Chordata</taxon>
        <taxon>Craniata</taxon>
        <taxon>Vertebrata</taxon>
        <taxon>Euteleostomi</taxon>
        <taxon>Actinopterygii</taxon>
        <taxon>Neopterygii</taxon>
        <taxon>Teleostei</taxon>
        <taxon>Anguilliformes</taxon>
        <taxon>Anguillidae</taxon>
        <taxon>Anguilla</taxon>
    </lineage>
</organism>
<dbReference type="AlphaFoldDB" id="A0A0E9Q8J2"/>
<evidence type="ECO:0000313" key="1">
    <source>
        <dbReference type="EMBL" id="JAH13064.1"/>
    </source>
</evidence>
<name>A0A0E9Q8J2_ANGAN</name>
<proteinExistence type="predicted"/>
<reference evidence="1" key="2">
    <citation type="journal article" date="2015" name="Fish Shellfish Immunol.">
        <title>Early steps in the European eel (Anguilla anguilla)-Vibrio vulnificus interaction in the gills: Role of the RtxA13 toxin.</title>
        <authorList>
            <person name="Callol A."/>
            <person name="Pajuelo D."/>
            <person name="Ebbesson L."/>
            <person name="Teles M."/>
            <person name="MacKenzie S."/>
            <person name="Amaro C."/>
        </authorList>
    </citation>
    <scope>NUCLEOTIDE SEQUENCE</scope>
</reference>
<sequence>MPVISSAECSLAVMPFSNVILPQL</sequence>